<name>A0A9P6MFN9_9FUNG</name>
<accession>A0A9P6MFN9</accession>
<dbReference type="EMBL" id="JAAAID010003513">
    <property type="protein sequence ID" value="KAF9997450.1"/>
    <property type="molecule type" value="Genomic_DNA"/>
</dbReference>
<protein>
    <submittedName>
        <fullName evidence="1">Uncharacterized protein</fullName>
    </submittedName>
</protein>
<keyword evidence="2" id="KW-1185">Reference proteome</keyword>
<comment type="caution">
    <text evidence="1">The sequence shown here is derived from an EMBL/GenBank/DDBJ whole genome shotgun (WGS) entry which is preliminary data.</text>
</comment>
<proteinExistence type="predicted"/>
<feature type="non-terminal residue" evidence="1">
    <location>
        <position position="1"/>
    </location>
</feature>
<dbReference type="AlphaFoldDB" id="A0A9P6MFN9"/>
<sequence length="78" mass="8442">SISGLRHGVTPARPKPSNRAYMETIQQDYNCLDTSPANKKEPRALDHAPYGALVAVTDGDCPRSPLLQDHNDNQCPGA</sequence>
<evidence type="ECO:0000313" key="1">
    <source>
        <dbReference type="EMBL" id="KAF9997450.1"/>
    </source>
</evidence>
<gene>
    <name evidence="1" type="ORF">BGZ80_007008</name>
</gene>
<dbReference type="Proteomes" id="UP000703661">
    <property type="component" value="Unassembled WGS sequence"/>
</dbReference>
<evidence type="ECO:0000313" key="2">
    <source>
        <dbReference type="Proteomes" id="UP000703661"/>
    </source>
</evidence>
<organism evidence="1 2">
    <name type="scientific">Entomortierella chlamydospora</name>
    <dbReference type="NCBI Taxonomy" id="101097"/>
    <lineage>
        <taxon>Eukaryota</taxon>
        <taxon>Fungi</taxon>
        <taxon>Fungi incertae sedis</taxon>
        <taxon>Mucoromycota</taxon>
        <taxon>Mortierellomycotina</taxon>
        <taxon>Mortierellomycetes</taxon>
        <taxon>Mortierellales</taxon>
        <taxon>Mortierellaceae</taxon>
        <taxon>Entomortierella</taxon>
    </lineage>
</organism>
<reference evidence="1" key="1">
    <citation type="journal article" date="2020" name="Fungal Divers.">
        <title>Resolving the Mortierellaceae phylogeny through synthesis of multi-gene phylogenetics and phylogenomics.</title>
        <authorList>
            <person name="Vandepol N."/>
            <person name="Liber J."/>
            <person name="Desiro A."/>
            <person name="Na H."/>
            <person name="Kennedy M."/>
            <person name="Barry K."/>
            <person name="Grigoriev I.V."/>
            <person name="Miller A.N."/>
            <person name="O'Donnell K."/>
            <person name="Stajich J.E."/>
            <person name="Bonito G."/>
        </authorList>
    </citation>
    <scope>NUCLEOTIDE SEQUENCE</scope>
    <source>
        <strain evidence="1">NRRL 2769</strain>
    </source>
</reference>